<reference evidence="1" key="1">
    <citation type="journal article" date="2021" name="Proc. Natl. Acad. Sci. U.S.A.">
        <title>A Catalog of Tens of Thousands of Viruses from Human Metagenomes Reveals Hidden Associations with Chronic Diseases.</title>
        <authorList>
            <person name="Tisza M.J."/>
            <person name="Buck C.B."/>
        </authorList>
    </citation>
    <scope>NUCLEOTIDE SEQUENCE</scope>
    <source>
        <strain evidence="1">Ctcc24</strain>
    </source>
</reference>
<evidence type="ECO:0000313" key="1">
    <source>
        <dbReference type="EMBL" id="DAE12870.1"/>
    </source>
</evidence>
<sequence>MSIRKYVDALARNEKERVALRSNEKAIICANKEPEVHVHEGIQALAYGAGMELQETERTYYFNYDGVLFYQLNEKETERILNETL</sequence>
<proteinExistence type="predicted"/>
<protein>
    <submittedName>
        <fullName evidence="1">Uncharacterized protein</fullName>
    </submittedName>
</protein>
<name>A0A8S5Q0L7_9CAUD</name>
<dbReference type="EMBL" id="BK015559">
    <property type="protein sequence ID" value="DAE12870.1"/>
    <property type="molecule type" value="Genomic_DNA"/>
</dbReference>
<organism evidence="1">
    <name type="scientific">Siphoviridae sp. ctcC24</name>
    <dbReference type="NCBI Taxonomy" id="2825570"/>
    <lineage>
        <taxon>Viruses</taxon>
        <taxon>Duplodnaviria</taxon>
        <taxon>Heunggongvirae</taxon>
        <taxon>Uroviricota</taxon>
        <taxon>Caudoviricetes</taxon>
    </lineage>
</organism>
<accession>A0A8S5Q0L7</accession>